<evidence type="ECO:0000313" key="3">
    <source>
        <dbReference type="Proteomes" id="UP000472261"/>
    </source>
</evidence>
<proteinExistence type="predicted"/>
<protein>
    <submittedName>
        <fullName evidence="2">Uncharacterized protein</fullName>
    </submittedName>
</protein>
<name>A0A669PLT0_PHACC</name>
<keyword evidence="3" id="KW-1185">Reference proteome</keyword>
<reference evidence="2" key="2">
    <citation type="submission" date="2025-09" db="UniProtKB">
        <authorList>
            <consortium name="Ensembl"/>
        </authorList>
    </citation>
    <scope>IDENTIFICATION</scope>
</reference>
<feature type="region of interest" description="Disordered" evidence="1">
    <location>
        <begin position="20"/>
        <end position="40"/>
    </location>
</feature>
<dbReference type="AlphaFoldDB" id="A0A669PLT0"/>
<dbReference type="Proteomes" id="UP000472261">
    <property type="component" value="Unplaced"/>
</dbReference>
<accession>A0A669PLT0</accession>
<reference evidence="2" key="1">
    <citation type="submission" date="2025-08" db="UniProtKB">
        <authorList>
            <consortium name="Ensembl"/>
        </authorList>
    </citation>
    <scope>IDENTIFICATION</scope>
</reference>
<dbReference type="Ensembl" id="ENSPCLT00000011402.1">
    <property type="protein sequence ID" value="ENSPCLP00000008370.1"/>
    <property type="gene ID" value="ENSPCLG00000006952.1"/>
</dbReference>
<evidence type="ECO:0000313" key="2">
    <source>
        <dbReference type="Ensembl" id="ENSPCLP00000008370.1"/>
    </source>
</evidence>
<evidence type="ECO:0000256" key="1">
    <source>
        <dbReference type="SAM" id="MobiDB-lite"/>
    </source>
</evidence>
<sequence length="100" mass="11127">TGPGDDLFLNKLRHAEGFPLAGGLPKGPVNRSGGTKSGEKQDKQAYLLWKDCLWQTIKPSYKLVMCTFVLEKLKCQSVYSMAILLELWAKRLDGISVQVT</sequence>
<organism evidence="2 3">
    <name type="scientific">Phasianus colchicus</name>
    <name type="common">Common pheasant</name>
    <dbReference type="NCBI Taxonomy" id="9054"/>
    <lineage>
        <taxon>Eukaryota</taxon>
        <taxon>Metazoa</taxon>
        <taxon>Chordata</taxon>
        <taxon>Craniata</taxon>
        <taxon>Vertebrata</taxon>
        <taxon>Euteleostomi</taxon>
        <taxon>Archelosauria</taxon>
        <taxon>Archosauria</taxon>
        <taxon>Dinosauria</taxon>
        <taxon>Saurischia</taxon>
        <taxon>Theropoda</taxon>
        <taxon>Coelurosauria</taxon>
        <taxon>Aves</taxon>
        <taxon>Neognathae</taxon>
        <taxon>Galloanserae</taxon>
        <taxon>Galliformes</taxon>
        <taxon>Phasianidae</taxon>
        <taxon>Phasianinae</taxon>
        <taxon>Phasianus</taxon>
    </lineage>
</organism>